<reference evidence="1 2" key="1">
    <citation type="journal article" date="2020" name="Appl. Environ. Microbiol.">
        <title>Genomic Characteristics of a Novel Species of Ammonia-Oxidizing Archaea from the Jiulong River Estuary.</title>
        <authorList>
            <person name="Zou D."/>
            <person name="Wan R."/>
            <person name="Han L."/>
            <person name="Xu M.N."/>
            <person name="Liu Y."/>
            <person name="Liu H."/>
            <person name="Kao S.J."/>
            <person name="Li M."/>
        </authorList>
    </citation>
    <scope>NUCLEOTIDE SEQUENCE [LARGE SCALE GENOMIC DNA]</scope>
    <source>
        <strain evidence="1">W1bin1</strain>
    </source>
</reference>
<keyword evidence="1" id="KW-0808">Transferase</keyword>
<evidence type="ECO:0000313" key="2">
    <source>
        <dbReference type="Proteomes" id="UP000559653"/>
    </source>
</evidence>
<accession>A0AC60VYM5</accession>
<sequence length="315" mass="34939">MTSKASAPGKVILFGEHFVVYGVKAILCAIDKRITVTAEKIPDDIISIKSDIGNLQLQKNKSIDKIDGPLRPFYYLADKIIKKYDQNFGMQITVDSEIPLGVGLGSSSACCVAASAAISGVFEKISKDEVLQLAIEAEKTIFPNTSGADCTVCTFGGIMQYDKQNGHEKLEYKPNFHLVIVNSKIEHSTKQVVSKVKQFKEKNEERFSQMCKEESDLIDDVMNCLENNDLKRIGLNMIKNQEYLESIGISNDRLRDMIKLANEYSFGSKITGAGGGGCIFALTDQSNMENAINQFKKNNYECFSAKIDFKGLDTF</sequence>
<dbReference type="EC" id="2.7.1.36" evidence="1"/>
<dbReference type="EMBL" id="JACEMZ010000019">
    <property type="protein sequence ID" value="MBA4452342.1"/>
    <property type="molecule type" value="Genomic_DNA"/>
</dbReference>
<organism evidence="1 2">
    <name type="scientific">Candidatus Nitrosomaritimum aestuariumsis</name>
    <dbReference type="NCBI Taxonomy" id="3342354"/>
    <lineage>
        <taxon>Archaea</taxon>
        <taxon>Nitrososphaerota</taxon>
        <taxon>Nitrososphaeria</taxon>
        <taxon>Nitrosopumilales</taxon>
        <taxon>Nitrosopumilaceae</taxon>
        <taxon>Candidatus Nitrosomaritimum</taxon>
    </lineage>
</organism>
<dbReference type="Proteomes" id="UP000559653">
    <property type="component" value="Unassembled WGS sequence"/>
</dbReference>
<comment type="caution">
    <text evidence="1">The sequence shown here is derived from an EMBL/GenBank/DDBJ whole genome shotgun (WGS) entry which is preliminary data.</text>
</comment>
<proteinExistence type="predicted"/>
<keyword evidence="1" id="KW-0418">Kinase</keyword>
<evidence type="ECO:0000313" key="1">
    <source>
        <dbReference type="EMBL" id="MBA4452342.1"/>
    </source>
</evidence>
<name>A0AC60VYM5_9ARCH</name>
<gene>
    <name evidence="1" type="primary">mvk</name>
    <name evidence="1" type="ORF">H2B03_04110</name>
</gene>
<protein>
    <submittedName>
        <fullName evidence="1">Mevalonate kinase</fullName>
        <ecNumber evidence="1">2.7.1.36</ecNumber>
    </submittedName>
</protein>